<dbReference type="EMBL" id="QICQ01000041">
    <property type="protein sequence ID" value="PXV75031.1"/>
    <property type="molecule type" value="Genomic_DNA"/>
</dbReference>
<evidence type="ECO:0008006" key="3">
    <source>
        <dbReference type="Google" id="ProtNLM"/>
    </source>
</evidence>
<name>A0ABX5M3P2_9PROT</name>
<reference evidence="1 2" key="1">
    <citation type="submission" date="2018-04" db="EMBL/GenBank/DDBJ databases">
        <title>Active sludge and wastewater microbial communities from Klosterneuburg, Austria.</title>
        <authorList>
            <person name="Wagner M."/>
        </authorList>
    </citation>
    <scope>NUCLEOTIDE SEQUENCE [LARGE SCALE GENOMIC DNA]</scope>
    <source>
        <strain evidence="1 2">Nm 57</strain>
    </source>
</reference>
<dbReference type="Proteomes" id="UP000247780">
    <property type="component" value="Unassembled WGS sequence"/>
</dbReference>
<gene>
    <name evidence="1" type="ORF">C8R14_1413</name>
</gene>
<organism evidence="1 2">
    <name type="scientific">Nitrosomonas eutropha</name>
    <dbReference type="NCBI Taxonomy" id="916"/>
    <lineage>
        <taxon>Bacteria</taxon>
        <taxon>Pseudomonadati</taxon>
        <taxon>Pseudomonadota</taxon>
        <taxon>Betaproteobacteria</taxon>
        <taxon>Nitrosomonadales</taxon>
        <taxon>Nitrosomonadaceae</taxon>
        <taxon>Nitrosomonas</taxon>
    </lineage>
</organism>
<sequence length="69" mass="8118">MTYFSVQEVADFHGITTQRVRRLLSEGRIKGFKDSRNIWQILSPPDIRPPRESGFHRFRLKFRKGDGNA</sequence>
<accession>A0ABX5M3P2</accession>
<evidence type="ECO:0000313" key="1">
    <source>
        <dbReference type="EMBL" id="PXV75031.1"/>
    </source>
</evidence>
<comment type="caution">
    <text evidence="1">The sequence shown here is derived from an EMBL/GenBank/DDBJ whole genome shotgun (WGS) entry which is preliminary data.</text>
</comment>
<evidence type="ECO:0000313" key="2">
    <source>
        <dbReference type="Proteomes" id="UP000247780"/>
    </source>
</evidence>
<dbReference type="RefSeq" id="WP_041353480.1">
    <property type="nucleotide sequence ID" value="NZ_FNYF01000001.1"/>
</dbReference>
<proteinExistence type="predicted"/>
<keyword evidence="2" id="KW-1185">Reference proteome</keyword>
<protein>
    <recommendedName>
        <fullName evidence="3">Helix-turn-helix domain-containing protein</fullName>
    </recommendedName>
</protein>